<dbReference type="Proteomes" id="UP000517753">
    <property type="component" value="Unassembled WGS sequence"/>
</dbReference>
<protein>
    <recommendedName>
        <fullName evidence="3">Lysophospholipase</fullName>
    </recommendedName>
</protein>
<reference evidence="1 2" key="2">
    <citation type="submission" date="2020-08" db="EMBL/GenBank/DDBJ databases">
        <title>The Agave Microbiome: Exploring the role of microbial communities in plant adaptations to desert environments.</title>
        <authorList>
            <person name="Partida-Martinez L.P."/>
        </authorList>
    </citation>
    <scope>NUCLEOTIDE SEQUENCE [LARGE SCALE GENOMIC DNA]</scope>
    <source>
        <strain evidence="1 2">AS2.3</strain>
    </source>
</reference>
<dbReference type="RefSeq" id="WP_179507232.1">
    <property type="nucleotide sequence ID" value="NZ_JACCBY010000001.1"/>
</dbReference>
<name>A0A7Y9FKF8_9SPHN</name>
<dbReference type="Pfam" id="PF07370">
    <property type="entry name" value="DUF1489"/>
    <property type="match status" value="1"/>
</dbReference>
<accession>A0A7Y9FKF8</accession>
<dbReference type="EMBL" id="JACCBY010000001">
    <property type="protein sequence ID" value="NYD88662.1"/>
    <property type="molecule type" value="Genomic_DNA"/>
</dbReference>
<evidence type="ECO:0008006" key="3">
    <source>
        <dbReference type="Google" id="ProtNLM"/>
    </source>
</evidence>
<proteinExistence type="predicted"/>
<dbReference type="InterPro" id="IPR008320">
    <property type="entry name" value="UCP032025"/>
</dbReference>
<dbReference type="PIRSF" id="PIRSF032025">
    <property type="entry name" value="UCP032025"/>
    <property type="match status" value="1"/>
</dbReference>
<sequence length="139" mass="14841">MLHLTKVAFGATSVEHLAERLAVRAADGPVFLTTRYLPKRHEEVAGPKAEEGGSLFWILKHQLVARSAILGFGEAEGGRVAIHIDPVLVLVQARPKRAHQGWRYLEAADAPLDLGGDGADGLAQMPPALVGKLAELALI</sequence>
<reference evidence="1 2" key="1">
    <citation type="submission" date="2020-07" db="EMBL/GenBank/DDBJ databases">
        <authorList>
            <person name="Partida-Martinez L."/>
            <person name="Huntemann M."/>
            <person name="Clum A."/>
            <person name="Wang J."/>
            <person name="Palaniappan K."/>
            <person name="Ritter S."/>
            <person name="Chen I.-M."/>
            <person name="Stamatis D."/>
            <person name="Reddy T."/>
            <person name="O'Malley R."/>
            <person name="Daum C."/>
            <person name="Shapiro N."/>
            <person name="Ivanova N."/>
            <person name="Kyrpides N."/>
            <person name="Woyke T."/>
        </authorList>
    </citation>
    <scope>NUCLEOTIDE SEQUENCE [LARGE SCALE GENOMIC DNA]</scope>
    <source>
        <strain evidence="1 2">AS2.3</strain>
    </source>
</reference>
<evidence type="ECO:0000313" key="2">
    <source>
        <dbReference type="Proteomes" id="UP000517753"/>
    </source>
</evidence>
<comment type="caution">
    <text evidence="1">The sequence shown here is derived from an EMBL/GenBank/DDBJ whole genome shotgun (WGS) entry which is preliminary data.</text>
</comment>
<dbReference type="AlphaFoldDB" id="A0A7Y9FKF8"/>
<organism evidence="1 2">
    <name type="scientific">Sphingomonas melonis</name>
    <dbReference type="NCBI Taxonomy" id="152682"/>
    <lineage>
        <taxon>Bacteria</taxon>
        <taxon>Pseudomonadati</taxon>
        <taxon>Pseudomonadota</taxon>
        <taxon>Alphaproteobacteria</taxon>
        <taxon>Sphingomonadales</taxon>
        <taxon>Sphingomonadaceae</taxon>
        <taxon>Sphingomonas</taxon>
    </lineage>
</organism>
<gene>
    <name evidence="1" type="ORF">HD841_000431</name>
</gene>
<keyword evidence="2" id="KW-1185">Reference proteome</keyword>
<evidence type="ECO:0000313" key="1">
    <source>
        <dbReference type="EMBL" id="NYD88662.1"/>
    </source>
</evidence>